<comment type="caution">
    <text evidence="1">The sequence shown here is derived from an EMBL/GenBank/DDBJ whole genome shotgun (WGS) entry which is preliminary data.</text>
</comment>
<sequence>MTDEAVEQPVSVTDNGVRSFLPPTFCFDLHDRSGILVATVSGVAWPQAGLADFEAVARLTVEGLRATGVVSEYDAGPQARTSGRRFLIRDTTTNGI</sequence>
<accession>A0ABU2S3H4</accession>
<protein>
    <submittedName>
        <fullName evidence="1">Uncharacterized protein</fullName>
    </submittedName>
</protein>
<dbReference type="RefSeq" id="WP_311617865.1">
    <property type="nucleotide sequence ID" value="NZ_JAVREV010000006.1"/>
</dbReference>
<name>A0ABU2S3H4_9ACTN</name>
<dbReference type="EMBL" id="JAVREV010000006">
    <property type="protein sequence ID" value="MDT0443517.1"/>
    <property type="molecule type" value="Genomic_DNA"/>
</dbReference>
<reference evidence="2" key="1">
    <citation type="submission" date="2023-07" db="EMBL/GenBank/DDBJ databases">
        <title>30 novel species of actinomycetes from the DSMZ collection.</title>
        <authorList>
            <person name="Nouioui I."/>
        </authorList>
    </citation>
    <scope>NUCLEOTIDE SEQUENCE [LARGE SCALE GENOMIC DNA]</scope>
    <source>
        <strain evidence="2">DSM 41886</strain>
    </source>
</reference>
<evidence type="ECO:0000313" key="2">
    <source>
        <dbReference type="Proteomes" id="UP001183615"/>
    </source>
</evidence>
<gene>
    <name evidence="1" type="ORF">RM779_13080</name>
</gene>
<keyword evidence="2" id="KW-1185">Reference proteome</keyword>
<proteinExistence type="predicted"/>
<dbReference type="Proteomes" id="UP001183615">
    <property type="component" value="Unassembled WGS sequence"/>
</dbReference>
<organism evidence="1 2">
    <name type="scientific">Streptomyces johnsoniae</name>
    <dbReference type="NCBI Taxonomy" id="3075532"/>
    <lineage>
        <taxon>Bacteria</taxon>
        <taxon>Bacillati</taxon>
        <taxon>Actinomycetota</taxon>
        <taxon>Actinomycetes</taxon>
        <taxon>Kitasatosporales</taxon>
        <taxon>Streptomycetaceae</taxon>
        <taxon>Streptomyces</taxon>
    </lineage>
</organism>
<evidence type="ECO:0000313" key="1">
    <source>
        <dbReference type="EMBL" id="MDT0443517.1"/>
    </source>
</evidence>